<dbReference type="RefSeq" id="WP_068001702.1">
    <property type="nucleotide sequence ID" value="NZ_FOFM01000005.1"/>
</dbReference>
<reference evidence="1 2" key="1">
    <citation type="journal article" date="2016" name="Front. Microbiol.">
        <title>Comparative Genomic Analysis Reveals a Diverse Repertoire of Genes Involved in Prokaryote-Eukaryote Interactions within the Pseudovibrio Genus.</title>
        <authorList>
            <person name="Romano S."/>
            <person name="Fernandez-Guerra A."/>
            <person name="Reen F.J."/>
            <person name="Glockner F.O."/>
            <person name="Crowley S.P."/>
            <person name="O'Sullivan O."/>
            <person name="Cotter P.D."/>
            <person name="Adams C."/>
            <person name="Dobson A.D."/>
            <person name="O'Gara F."/>
        </authorList>
    </citation>
    <scope>NUCLEOTIDE SEQUENCE [LARGE SCALE GENOMIC DNA]</scope>
    <source>
        <strain evidence="1 2">Ad2</strain>
    </source>
</reference>
<dbReference type="Proteomes" id="UP000076577">
    <property type="component" value="Unassembled WGS sequence"/>
</dbReference>
<gene>
    <name evidence="1" type="ORF">PsAD2_00508</name>
</gene>
<sequence length="112" mass="13068">MSDKNPSAGEDLNALRGIISTHKSEIEDNAILRDNFKKLEASLAHREKNTLTEKRQILEHILSELGESAEDILRMSEESPQIDHHEAETFHHLDEQETLRDSLYRFRRTYLN</sequence>
<name>A0A161V8D4_9HYPH</name>
<dbReference type="PATRIC" id="fig|989403.3.peg.539"/>
<protein>
    <submittedName>
        <fullName evidence="1">Uncharacterized protein</fullName>
    </submittedName>
</protein>
<evidence type="ECO:0000313" key="1">
    <source>
        <dbReference type="EMBL" id="KZL21219.1"/>
    </source>
</evidence>
<dbReference type="OrthoDB" id="7865560at2"/>
<keyword evidence="2" id="KW-1185">Reference proteome</keyword>
<accession>A0A161V8D4</accession>
<evidence type="ECO:0000313" key="2">
    <source>
        <dbReference type="Proteomes" id="UP000076577"/>
    </source>
</evidence>
<dbReference type="AlphaFoldDB" id="A0A161V8D4"/>
<dbReference type="EMBL" id="LMCB01000004">
    <property type="protein sequence ID" value="KZL21219.1"/>
    <property type="molecule type" value="Genomic_DNA"/>
</dbReference>
<organism evidence="1 2">
    <name type="scientific">Pseudovibrio axinellae</name>
    <dbReference type="NCBI Taxonomy" id="989403"/>
    <lineage>
        <taxon>Bacteria</taxon>
        <taxon>Pseudomonadati</taxon>
        <taxon>Pseudomonadota</taxon>
        <taxon>Alphaproteobacteria</taxon>
        <taxon>Hyphomicrobiales</taxon>
        <taxon>Stappiaceae</taxon>
        <taxon>Pseudovibrio</taxon>
    </lineage>
</organism>
<proteinExistence type="predicted"/>
<comment type="caution">
    <text evidence="1">The sequence shown here is derived from an EMBL/GenBank/DDBJ whole genome shotgun (WGS) entry which is preliminary data.</text>
</comment>